<dbReference type="AlphaFoldDB" id="A0AAE1PKR0"/>
<name>A0AAE1PKR0_9EUCA</name>
<dbReference type="EMBL" id="JAWZYT010001834">
    <property type="protein sequence ID" value="KAK4308872.1"/>
    <property type="molecule type" value="Genomic_DNA"/>
</dbReference>
<dbReference type="Proteomes" id="UP001292094">
    <property type="component" value="Unassembled WGS sequence"/>
</dbReference>
<evidence type="ECO:0000256" key="1">
    <source>
        <dbReference type="SAM" id="MobiDB-lite"/>
    </source>
</evidence>
<reference evidence="3" key="1">
    <citation type="submission" date="2023-11" db="EMBL/GenBank/DDBJ databases">
        <title>Genome assemblies of two species of porcelain crab, Petrolisthes cinctipes and Petrolisthes manimaculis (Anomura: Porcellanidae).</title>
        <authorList>
            <person name="Angst P."/>
        </authorList>
    </citation>
    <scope>NUCLEOTIDE SEQUENCE</scope>
    <source>
        <strain evidence="3">PB745_02</strain>
        <tissue evidence="3">Gill</tissue>
    </source>
</reference>
<feature type="chain" id="PRO_5042036208" evidence="2">
    <location>
        <begin position="19"/>
        <end position="354"/>
    </location>
</feature>
<feature type="signal peptide" evidence="2">
    <location>
        <begin position="1"/>
        <end position="18"/>
    </location>
</feature>
<feature type="compositionally biased region" description="Low complexity" evidence="1">
    <location>
        <begin position="144"/>
        <end position="185"/>
    </location>
</feature>
<evidence type="ECO:0000256" key="2">
    <source>
        <dbReference type="SAM" id="SignalP"/>
    </source>
</evidence>
<keyword evidence="2" id="KW-0732">Signal</keyword>
<feature type="region of interest" description="Disordered" evidence="1">
    <location>
        <begin position="144"/>
        <end position="189"/>
    </location>
</feature>
<protein>
    <submittedName>
        <fullName evidence="3">Uncharacterized protein</fullName>
    </submittedName>
</protein>
<keyword evidence="4" id="KW-1185">Reference proteome</keyword>
<sequence>MVVVVLVYVLVCVAAVVGQQLEKEEEEEEEEEDTNFNTTWIQDIRHGYKIDLDHYNETQVDRICQCKAICFTLLPCMSWYTMGAGGDRILRSFSSSFTCRLLNVRPDSTNCIPDLAAVSGFGILVPASSETVEGTQLAIPITTTTTPTTTTTTPITTTTPTTTIATTTTTPTNTTTITTTTTPTTEPNNPLLFTSSDHCVDNYALSGFSLDIDGIEYNLRCSALLTNLSEVTVLLPFNQYGMLNCPADNVGVGFRGFDNTNIEVMDVVSNWLAAEPLYLLCRAVAPPYVLGECSEFEASSEDWPVDVKKSNYNFFCGNDQVMTGVEYDSYVSNYFEGETVRKWEEEDDAREEVK</sequence>
<accession>A0AAE1PKR0</accession>
<evidence type="ECO:0000313" key="4">
    <source>
        <dbReference type="Proteomes" id="UP001292094"/>
    </source>
</evidence>
<organism evidence="3 4">
    <name type="scientific">Petrolisthes manimaculis</name>
    <dbReference type="NCBI Taxonomy" id="1843537"/>
    <lineage>
        <taxon>Eukaryota</taxon>
        <taxon>Metazoa</taxon>
        <taxon>Ecdysozoa</taxon>
        <taxon>Arthropoda</taxon>
        <taxon>Crustacea</taxon>
        <taxon>Multicrustacea</taxon>
        <taxon>Malacostraca</taxon>
        <taxon>Eumalacostraca</taxon>
        <taxon>Eucarida</taxon>
        <taxon>Decapoda</taxon>
        <taxon>Pleocyemata</taxon>
        <taxon>Anomura</taxon>
        <taxon>Galatheoidea</taxon>
        <taxon>Porcellanidae</taxon>
        <taxon>Petrolisthes</taxon>
    </lineage>
</organism>
<proteinExistence type="predicted"/>
<evidence type="ECO:0000313" key="3">
    <source>
        <dbReference type="EMBL" id="KAK4308872.1"/>
    </source>
</evidence>
<comment type="caution">
    <text evidence="3">The sequence shown here is derived from an EMBL/GenBank/DDBJ whole genome shotgun (WGS) entry which is preliminary data.</text>
</comment>
<gene>
    <name evidence="3" type="ORF">Pmani_019453</name>
</gene>